<feature type="domain" description="Multidrug resistance protein MdtA-like C-terminal permuted SH3" evidence="8">
    <location>
        <begin position="327"/>
        <end position="370"/>
    </location>
</feature>
<dbReference type="Gene3D" id="2.40.50.100">
    <property type="match status" value="1"/>
</dbReference>
<feature type="region of interest" description="Disordered" evidence="6">
    <location>
        <begin position="372"/>
        <end position="397"/>
    </location>
</feature>
<gene>
    <name evidence="10" type="ORF">IQ782_21315</name>
</gene>
<reference evidence="10 11" key="1">
    <citation type="journal article" date="2021" name="Int. J. Syst. Evol. Microbiol.">
        <title>Salipiger mangrovisoli sp. nov., isolated from mangrove soil and the proposal for the reclassification of Paraphaeobacter pallidus as Salipiger pallidus comb. nov.</title>
        <authorList>
            <person name="Du J."/>
            <person name="Liu Y."/>
            <person name="Pei T."/>
            <person name="Deng M.R."/>
            <person name="Zhu H."/>
        </authorList>
    </citation>
    <scope>NUCLEOTIDE SEQUENCE [LARGE SCALE GENOMIC DNA]</scope>
    <source>
        <strain evidence="10 11">6D45A</strain>
    </source>
</reference>
<dbReference type="SUPFAM" id="SSF111369">
    <property type="entry name" value="HlyD-like secretion proteins"/>
    <property type="match status" value="1"/>
</dbReference>
<comment type="subcellular location">
    <subcellularLocation>
        <location evidence="1">Cell envelope</location>
    </subcellularLocation>
</comment>
<keyword evidence="4 5" id="KW-0175">Coiled coil</keyword>
<comment type="caution">
    <text evidence="10">The sequence shown here is derived from an EMBL/GenBank/DDBJ whole genome shotgun (WGS) entry which is preliminary data.</text>
</comment>
<dbReference type="InterPro" id="IPR030190">
    <property type="entry name" value="MacA_alpha-hairpin_sf"/>
</dbReference>
<dbReference type="InterPro" id="IPR058636">
    <property type="entry name" value="Beta-barrel_YknX"/>
</dbReference>
<keyword evidence="3" id="KW-0813">Transport</keyword>
<evidence type="ECO:0000313" key="10">
    <source>
        <dbReference type="EMBL" id="MBE9639398.1"/>
    </source>
</evidence>
<feature type="compositionally biased region" description="Gly residues" evidence="6">
    <location>
        <begin position="384"/>
        <end position="397"/>
    </location>
</feature>
<sequence length="397" mass="41624">MSIRKTALIIGVLTLIGAGAGWAYLDRGAEPAEAAPQTVAVTRATVSSTVLATGLIEATDLVSVGARTSGLIEELAVAVGDEVEQGDLIARIDSLEQQNAVAQAKAELTQIEAEIEAKKAEIRQSELSVERQSGLNAKKLSATSELEAAEATLAMNRANLQSLDAQLARARIEVSSAELDLERTKIIAPIDGTVVAVVNGEGTTVNASQEAPTIVKLAQLGKMEVKAEISEADVVHVQPGQQVEFTLLGAPELTYAATLASVEPAPSSIKDSDEIDTDSAIYYNARFIVDNDDRLLRIGMSADVTIFLGRAEDVPTLPLSLLPAKGRGGHYALDVLGTDGQPERREIEIGLKDATRFEVRSGLEAGDQVIGSTSATTPAMGTGRSPGGRGGPRMMGF</sequence>
<evidence type="ECO:0000259" key="8">
    <source>
        <dbReference type="Pfam" id="PF25967"/>
    </source>
</evidence>
<dbReference type="EMBL" id="JADFFK010000018">
    <property type="protein sequence ID" value="MBE9639398.1"/>
    <property type="molecule type" value="Genomic_DNA"/>
</dbReference>
<evidence type="ECO:0000313" key="11">
    <source>
        <dbReference type="Proteomes" id="UP000607796"/>
    </source>
</evidence>
<evidence type="ECO:0000259" key="9">
    <source>
        <dbReference type="Pfam" id="PF25990"/>
    </source>
</evidence>
<evidence type="ECO:0000256" key="1">
    <source>
        <dbReference type="ARBA" id="ARBA00004196"/>
    </source>
</evidence>
<dbReference type="InterPro" id="IPR006143">
    <property type="entry name" value="RND_pump_MFP"/>
</dbReference>
<dbReference type="Proteomes" id="UP000607796">
    <property type="component" value="Unassembled WGS sequence"/>
</dbReference>
<comment type="similarity">
    <text evidence="2">Belongs to the membrane fusion protein (MFP) (TC 8.A.1) family.</text>
</comment>
<keyword evidence="11" id="KW-1185">Reference proteome</keyword>
<name>A0ABR9X775_9RHOB</name>
<feature type="domain" description="YknX-like beta-barrel" evidence="9">
    <location>
        <begin position="223"/>
        <end position="306"/>
    </location>
</feature>
<evidence type="ECO:0000256" key="5">
    <source>
        <dbReference type="SAM" id="Coils"/>
    </source>
</evidence>
<dbReference type="InterPro" id="IPR058625">
    <property type="entry name" value="MdtA-like_BSH"/>
</dbReference>
<evidence type="ECO:0000256" key="3">
    <source>
        <dbReference type="ARBA" id="ARBA00022448"/>
    </source>
</evidence>
<accession>A0ABR9X775</accession>
<protein>
    <submittedName>
        <fullName evidence="10">Efflux RND transporter periplasmic adaptor subunit</fullName>
    </submittedName>
</protein>
<dbReference type="Pfam" id="PF25917">
    <property type="entry name" value="BSH_RND"/>
    <property type="match status" value="1"/>
</dbReference>
<proteinExistence type="inferred from homology"/>
<evidence type="ECO:0000256" key="6">
    <source>
        <dbReference type="SAM" id="MobiDB-lite"/>
    </source>
</evidence>
<dbReference type="RefSeq" id="WP_194136679.1">
    <property type="nucleotide sequence ID" value="NZ_JADFFK010000018.1"/>
</dbReference>
<feature type="domain" description="Multidrug resistance protein MdtA-like barrel-sandwich hybrid" evidence="7">
    <location>
        <begin position="62"/>
        <end position="215"/>
    </location>
</feature>
<dbReference type="PANTHER" id="PTHR30469">
    <property type="entry name" value="MULTIDRUG RESISTANCE PROTEIN MDTA"/>
    <property type="match status" value="1"/>
</dbReference>
<evidence type="ECO:0000256" key="4">
    <source>
        <dbReference type="ARBA" id="ARBA00023054"/>
    </source>
</evidence>
<dbReference type="NCBIfam" id="TIGR01730">
    <property type="entry name" value="RND_mfp"/>
    <property type="match status" value="1"/>
</dbReference>
<dbReference type="Gene3D" id="2.40.30.170">
    <property type="match status" value="1"/>
</dbReference>
<evidence type="ECO:0000256" key="2">
    <source>
        <dbReference type="ARBA" id="ARBA00009477"/>
    </source>
</evidence>
<dbReference type="Gene3D" id="6.10.140.1990">
    <property type="match status" value="1"/>
</dbReference>
<dbReference type="Gene3D" id="6.20.50.140">
    <property type="match status" value="1"/>
</dbReference>
<dbReference type="PANTHER" id="PTHR30469:SF33">
    <property type="entry name" value="SLR1207 PROTEIN"/>
    <property type="match status" value="1"/>
</dbReference>
<dbReference type="Pfam" id="PF25990">
    <property type="entry name" value="Beta-barrel_YknX"/>
    <property type="match status" value="1"/>
</dbReference>
<feature type="coiled-coil region" evidence="5">
    <location>
        <begin position="92"/>
        <end position="180"/>
    </location>
</feature>
<dbReference type="InterPro" id="IPR058627">
    <property type="entry name" value="MdtA-like_C"/>
</dbReference>
<evidence type="ECO:0000259" key="7">
    <source>
        <dbReference type="Pfam" id="PF25917"/>
    </source>
</evidence>
<organism evidence="10 11">
    <name type="scientific">Salipiger mangrovisoli</name>
    <dbReference type="NCBI Taxonomy" id="2865933"/>
    <lineage>
        <taxon>Bacteria</taxon>
        <taxon>Pseudomonadati</taxon>
        <taxon>Pseudomonadota</taxon>
        <taxon>Alphaproteobacteria</taxon>
        <taxon>Rhodobacterales</taxon>
        <taxon>Roseobacteraceae</taxon>
        <taxon>Salipiger</taxon>
    </lineage>
</organism>
<dbReference type="Pfam" id="PF25967">
    <property type="entry name" value="RND-MFP_C"/>
    <property type="match status" value="1"/>
</dbReference>